<comment type="cofactor">
    <cofactor evidence="1 6">
        <name>heme</name>
        <dbReference type="ChEBI" id="CHEBI:30413"/>
    </cofactor>
</comment>
<organism evidence="9 10">
    <name type="scientific">Colletotrichum chrysophilum</name>
    <dbReference type="NCBI Taxonomy" id="1836956"/>
    <lineage>
        <taxon>Eukaryota</taxon>
        <taxon>Fungi</taxon>
        <taxon>Dikarya</taxon>
        <taxon>Ascomycota</taxon>
        <taxon>Pezizomycotina</taxon>
        <taxon>Sordariomycetes</taxon>
        <taxon>Hypocreomycetidae</taxon>
        <taxon>Glomerellales</taxon>
        <taxon>Glomerellaceae</taxon>
        <taxon>Colletotrichum</taxon>
        <taxon>Colletotrichum gloeosporioides species complex</taxon>
    </lineage>
</organism>
<dbReference type="InterPro" id="IPR001128">
    <property type="entry name" value="Cyt_P450"/>
</dbReference>
<keyword evidence="8" id="KW-0812">Transmembrane</keyword>
<comment type="caution">
    <text evidence="9">The sequence shown here is derived from an EMBL/GenBank/DDBJ whole genome shotgun (WGS) entry which is preliminary data.</text>
</comment>
<sequence>MIMSLSVQNVAIICTLALIAGILDVRFRRRSTQWSRTLLSKIINQFLELRFPVLNIAGKQTSIPSCPYVWPNGQGDTAKFLHGIENSKDWREQYGVVYRIWSGMQPEIVLTRPHQLQEVFKDSDKHSKAPANNSGFYMNQLLGQCLGLISGPDWRAVRGAMEAPFQRNHVASQVENFRRLVQQHFADLHAQGESNLANGLLHPVNDLAMLPFRIIAEMFYGRLPPEVIKLLEDLVPLRTHIFNDHVIRGGLYRFSWARFFPTAANAELARFKSSWKEFNQMALAYALQERGPPPPIIAMYDAVATGNMNEDQLLQTLDESLFANLDVTIGGLSWVPVFLAAHQHDQERLRTEIDAACSHEKDTKAFARYLSEGRSTFLACCTLESSRLRPLAAFTVPQAAPTSRRIDIAPGKAYVIPAGTSFVVDTYALNVRNEAWAPDNEHFRPDRFLNNTYKDTRARRYLFWRFGFGPRQCLGRYAADLMIRMIVAHLARNYHLDLLPSEKGTDYNSWSRSQESWITHPDLTLRCVQRTRIHNL</sequence>
<evidence type="ECO:0000256" key="2">
    <source>
        <dbReference type="ARBA" id="ARBA00022723"/>
    </source>
</evidence>
<evidence type="ECO:0000256" key="6">
    <source>
        <dbReference type="PIRSR" id="PIRSR602401-1"/>
    </source>
</evidence>
<keyword evidence="8" id="KW-1133">Transmembrane helix</keyword>
<dbReference type="GO" id="GO:0020037">
    <property type="term" value="F:heme binding"/>
    <property type="evidence" value="ECO:0007669"/>
    <property type="project" value="InterPro"/>
</dbReference>
<accession>A0AAD9APW1</accession>
<dbReference type="PRINTS" id="PR00463">
    <property type="entry name" value="EP450I"/>
</dbReference>
<evidence type="ECO:0000313" key="9">
    <source>
        <dbReference type="EMBL" id="KAK1849604.1"/>
    </source>
</evidence>
<keyword evidence="2 6" id="KW-0479">Metal-binding</keyword>
<evidence type="ECO:0000256" key="4">
    <source>
        <dbReference type="ARBA" id="ARBA00023004"/>
    </source>
</evidence>
<keyword evidence="6 7" id="KW-0349">Heme</keyword>
<dbReference type="PANTHER" id="PTHR24303">
    <property type="entry name" value="HEME-BINDING MONOOXYGENASE FAMILY"/>
    <property type="match status" value="1"/>
</dbReference>
<dbReference type="InterPro" id="IPR002401">
    <property type="entry name" value="Cyt_P450_E_grp-I"/>
</dbReference>
<keyword evidence="3 7" id="KW-0560">Oxidoreductase</keyword>
<gene>
    <name evidence="9" type="ORF">CCHR01_07738</name>
</gene>
<dbReference type="PANTHER" id="PTHR24303:SF31">
    <property type="entry name" value="CYTOCHROME P450 307A1-RELATED"/>
    <property type="match status" value="1"/>
</dbReference>
<proteinExistence type="inferred from homology"/>
<keyword evidence="4 6" id="KW-0408">Iron</keyword>
<reference evidence="9" key="1">
    <citation type="submission" date="2023-01" db="EMBL/GenBank/DDBJ databases">
        <title>Colletotrichum chrysophilum M932 genome sequence.</title>
        <authorList>
            <person name="Baroncelli R."/>
        </authorList>
    </citation>
    <scope>NUCLEOTIDE SEQUENCE</scope>
    <source>
        <strain evidence="9">M932</strain>
    </source>
</reference>
<dbReference type="Proteomes" id="UP001243330">
    <property type="component" value="Unassembled WGS sequence"/>
</dbReference>
<dbReference type="PROSITE" id="PS00086">
    <property type="entry name" value="CYTOCHROME_P450"/>
    <property type="match status" value="1"/>
</dbReference>
<dbReference type="GO" id="GO:0004497">
    <property type="term" value="F:monooxygenase activity"/>
    <property type="evidence" value="ECO:0007669"/>
    <property type="project" value="UniProtKB-KW"/>
</dbReference>
<evidence type="ECO:0000313" key="10">
    <source>
        <dbReference type="Proteomes" id="UP001243330"/>
    </source>
</evidence>
<dbReference type="Pfam" id="PF00067">
    <property type="entry name" value="p450"/>
    <property type="match status" value="1"/>
</dbReference>
<dbReference type="CDD" id="cd20615">
    <property type="entry name" value="CYP_GliC-like"/>
    <property type="match status" value="1"/>
</dbReference>
<feature type="binding site" description="axial binding residue" evidence="6">
    <location>
        <position position="473"/>
    </location>
    <ligand>
        <name>heme</name>
        <dbReference type="ChEBI" id="CHEBI:30413"/>
    </ligand>
    <ligandPart>
        <name>Fe</name>
        <dbReference type="ChEBI" id="CHEBI:18248"/>
    </ligandPart>
</feature>
<keyword evidence="5 7" id="KW-0503">Monooxygenase</keyword>
<dbReference type="AlphaFoldDB" id="A0AAD9APW1"/>
<feature type="transmembrane region" description="Helical" evidence="8">
    <location>
        <begin position="6"/>
        <end position="27"/>
    </location>
</feature>
<dbReference type="SUPFAM" id="SSF48264">
    <property type="entry name" value="Cytochrome P450"/>
    <property type="match status" value="1"/>
</dbReference>
<name>A0AAD9APW1_9PEZI</name>
<dbReference type="Gene3D" id="1.10.630.10">
    <property type="entry name" value="Cytochrome P450"/>
    <property type="match status" value="1"/>
</dbReference>
<evidence type="ECO:0000256" key="3">
    <source>
        <dbReference type="ARBA" id="ARBA00023002"/>
    </source>
</evidence>
<dbReference type="EMBL" id="JAQOWY010000139">
    <property type="protein sequence ID" value="KAK1849604.1"/>
    <property type="molecule type" value="Genomic_DNA"/>
</dbReference>
<protein>
    <submittedName>
        <fullName evidence="9">Cytochrome p450 oxidoreductase</fullName>
    </submittedName>
</protein>
<keyword evidence="8" id="KW-0472">Membrane</keyword>
<evidence type="ECO:0000256" key="7">
    <source>
        <dbReference type="RuleBase" id="RU000461"/>
    </source>
</evidence>
<comment type="similarity">
    <text evidence="7">Belongs to the cytochrome P450 family.</text>
</comment>
<keyword evidence="10" id="KW-1185">Reference proteome</keyword>
<dbReference type="InterPro" id="IPR036396">
    <property type="entry name" value="Cyt_P450_sf"/>
</dbReference>
<evidence type="ECO:0000256" key="1">
    <source>
        <dbReference type="ARBA" id="ARBA00001971"/>
    </source>
</evidence>
<dbReference type="GO" id="GO:0005506">
    <property type="term" value="F:iron ion binding"/>
    <property type="evidence" value="ECO:0007669"/>
    <property type="project" value="InterPro"/>
</dbReference>
<evidence type="ECO:0000256" key="5">
    <source>
        <dbReference type="ARBA" id="ARBA00023033"/>
    </source>
</evidence>
<dbReference type="GO" id="GO:0016705">
    <property type="term" value="F:oxidoreductase activity, acting on paired donors, with incorporation or reduction of molecular oxygen"/>
    <property type="evidence" value="ECO:0007669"/>
    <property type="project" value="InterPro"/>
</dbReference>
<dbReference type="InterPro" id="IPR017972">
    <property type="entry name" value="Cyt_P450_CS"/>
</dbReference>
<evidence type="ECO:0000256" key="8">
    <source>
        <dbReference type="SAM" id="Phobius"/>
    </source>
</evidence>